<evidence type="ECO:0000259" key="10">
    <source>
        <dbReference type="Pfam" id="PF00082"/>
    </source>
</evidence>
<keyword evidence="9" id="KW-0732">Signal</keyword>
<dbReference type="InterPro" id="IPR037045">
    <property type="entry name" value="S8pro/Inhibitor_I9_sf"/>
</dbReference>
<feature type="region of interest" description="Disordered" evidence="8">
    <location>
        <begin position="28"/>
        <end position="51"/>
    </location>
</feature>
<dbReference type="RefSeq" id="WP_135268551.1">
    <property type="nucleotide sequence ID" value="NZ_CP038436.1"/>
</dbReference>
<reference evidence="12 13" key="1">
    <citation type="submission" date="2019-03" db="EMBL/GenBank/DDBJ databases">
        <title>Three New Species of Nocardioides, Nocardioides euryhalodurans sp. nov., Nocardioides seonyuensis sp. nov. and Nocardioides eburneoflavus sp. nov. Iolated from Soil.</title>
        <authorList>
            <person name="Roh S.G."/>
            <person name="Lee C."/>
            <person name="Kim M.-K."/>
            <person name="Kim S.B."/>
        </authorList>
    </citation>
    <scope>NUCLEOTIDE SEQUENCE [LARGE SCALE GENOMIC DNA]</scope>
    <source>
        <strain evidence="12 13">MMS17-SY207-3</strain>
    </source>
</reference>
<dbReference type="PROSITE" id="PS00137">
    <property type="entry name" value="SUBTILASE_HIS"/>
    <property type="match status" value="1"/>
</dbReference>
<evidence type="ECO:0000256" key="9">
    <source>
        <dbReference type="SAM" id="SignalP"/>
    </source>
</evidence>
<dbReference type="PROSITE" id="PS00138">
    <property type="entry name" value="SUBTILASE_SER"/>
    <property type="match status" value="1"/>
</dbReference>
<dbReference type="OrthoDB" id="5165638at2"/>
<feature type="domain" description="Peptidase S8/S53" evidence="10">
    <location>
        <begin position="159"/>
        <end position="393"/>
    </location>
</feature>
<keyword evidence="13" id="KW-1185">Reference proteome</keyword>
<evidence type="ECO:0000256" key="7">
    <source>
        <dbReference type="RuleBase" id="RU003355"/>
    </source>
</evidence>
<evidence type="ECO:0000256" key="4">
    <source>
        <dbReference type="ARBA" id="ARBA00022825"/>
    </source>
</evidence>
<dbReference type="GO" id="GO:0005615">
    <property type="term" value="C:extracellular space"/>
    <property type="evidence" value="ECO:0007669"/>
    <property type="project" value="TreeGrafter"/>
</dbReference>
<gene>
    <name evidence="12" type="ORF">EXE58_14565</name>
</gene>
<evidence type="ECO:0000256" key="6">
    <source>
        <dbReference type="PROSITE-ProRule" id="PRU01240"/>
    </source>
</evidence>
<dbReference type="InterPro" id="IPR000209">
    <property type="entry name" value="Peptidase_S8/S53_dom"/>
</dbReference>
<dbReference type="InterPro" id="IPR022398">
    <property type="entry name" value="Peptidase_S8_His-AS"/>
</dbReference>
<evidence type="ECO:0000256" key="8">
    <source>
        <dbReference type="SAM" id="MobiDB-lite"/>
    </source>
</evidence>
<evidence type="ECO:0000256" key="1">
    <source>
        <dbReference type="ARBA" id="ARBA00011073"/>
    </source>
</evidence>
<accession>A0A4P7IH15</accession>
<dbReference type="SUPFAM" id="SSF54897">
    <property type="entry name" value="Protease propeptides/inhibitors"/>
    <property type="match status" value="1"/>
</dbReference>
<dbReference type="PROSITE" id="PS00136">
    <property type="entry name" value="SUBTILASE_ASP"/>
    <property type="match status" value="1"/>
</dbReference>
<dbReference type="EMBL" id="CP038436">
    <property type="protein sequence ID" value="QBX56565.1"/>
    <property type="molecule type" value="Genomic_DNA"/>
</dbReference>
<feature type="chain" id="PRO_5020462902" evidence="9">
    <location>
        <begin position="31"/>
        <end position="527"/>
    </location>
</feature>
<dbReference type="PROSITE" id="PS51892">
    <property type="entry name" value="SUBTILASE"/>
    <property type="match status" value="1"/>
</dbReference>
<feature type="domain" description="Inhibitor I9" evidence="11">
    <location>
        <begin position="60"/>
        <end position="128"/>
    </location>
</feature>
<evidence type="ECO:0000256" key="5">
    <source>
        <dbReference type="PIRSR" id="PIRSR615500-1"/>
    </source>
</evidence>
<dbReference type="InterPro" id="IPR050131">
    <property type="entry name" value="Peptidase_S8_subtilisin-like"/>
</dbReference>
<dbReference type="InterPro" id="IPR036852">
    <property type="entry name" value="Peptidase_S8/S53_dom_sf"/>
</dbReference>
<feature type="region of interest" description="Disordered" evidence="8">
    <location>
        <begin position="394"/>
        <end position="440"/>
    </location>
</feature>
<dbReference type="GO" id="GO:0006508">
    <property type="term" value="P:proteolysis"/>
    <property type="evidence" value="ECO:0007669"/>
    <property type="project" value="UniProtKB-KW"/>
</dbReference>
<dbReference type="PANTHER" id="PTHR43806:SF11">
    <property type="entry name" value="CEREVISIN-RELATED"/>
    <property type="match status" value="1"/>
</dbReference>
<keyword evidence="4 6" id="KW-0720">Serine protease</keyword>
<dbReference type="Gene3D" id="3.40.50.200">
    <property type="entry name" value="Peptidase S8/S53 domain"/>
    <property type="match status" value="1"/>
</dbReference>
<dbReference type="AlphaFoldDB" id="A0A4P7IH15"/>
<organism evidence="12 13">
    <name type="scientific">Nocardioides seonyuensis</name>
    <dbReference type="NCBI Taxonomy" id="2518371"/>
    <lineage>
        <taxon>Bacteria</taxon>
        <taxon>Bacillati</taxon>
        <taxon>Actinomycetota</taxon>
        <taxon>Actinomycetes</taxon>
        <taxon>Propionibacteriales</taxon>
        <taxon>Nocardioidaceae</taxon>
        <taxon>Nocardioides</taxon>
    </lineage>
</organism>
<dbReference type="Pfam" id="PF05922">
    <property type="entry name" value="Inhibitor_I9"/>
    <property type="match status" value="1"/>
</dbReference>
<name>A0A4P7IH15_9ACTN</name>
<dbReference type="InterPro" id="IPR010259">
    <property type="entry name" value="S8pro/Inhibitor_I9"/>
</dbReference>
<feature type="active site" description="Charge relay system" evidence="5 6">
    <location>
        <position position="356"/>
    </location>
</feature>
<dbReference type="PRINTS" id="PR00723">
    <property type="entry name" value="SUBTILISIN"/>
</dbReference>
<feature type="signal peptide" evidence="9">
    <location>
        <begin position="1"/>
        <end position="30"/>
    </location>
</feature>
<evidence type="ECO:0000256" key="2">
    <source>
        <dbReference type="ARBA" id="ARBA00022670"/>
    </source>
</evidence>
<evidence type="ECO:0000256" key="3">
    <source>
        <dbReference type="ARBA" id="ARBA00022801"/>
    </source>
</evidence>
<dbReference type="FunFam" id="3.40.50.200:FF:000014">
    <property type="entry name" value="Proteinase K"/>
    <property type="match status" value="1"/>
</dbReference>
<dbReference type="InterPro" id="IPR023827">
    <property type="entry name" value="Peptidase_S8_Asp-AS"/>
</dbReference>
<keyword evidence="3 6" id="KW-0378">Hydrolase</keyword>
<dbReference type="GO" id="GO:0004252">
    <property type="term" value="F:serine-type endopeptidase activity"/>
    <property type="evidence" value="ECO:0007669"/>
    <property type="project" value="UniProtKB-UniRule"/>
</dbReference>
<feature type="active site" description="Charge relay system" evidence="5 6">
    <location>
        <position position="201"/>
    </location>
</feature>
<dbReference type="Gene3D" id="3.30.70.80">
    <property type="entry name" value="Peptidase S8 propeptide/proteinase inhibitor I9"/>
    <property type="match status" value="1"/>
</dbReference>
<comment type="similarity">
    <text evidence="1 6 7">Belongs to the peptidase S8 family.</text>
</comment>
<proteinExistence type="inferred from homology"/>
<dbReference type="CDD" id="cd04077">
    <property type="entry name" value="Peptidases_S8_PCSK9_ProteinaseK_like"/>
    <property type="match status" value="1"/>
</dbReference>
<feature type="compositionally biased region" description="Low complexity" evidence="8">
    <location>
        <begin position="28"/>
        <end position="47"/>
    </location>
</feature>
<dbReference type="Pfam" id="PF00082">
    <property type="entry name" value="Peptidase_S8"/>
    <property type="match status" value="1"/>
</dbReference>
<evidence type="ECO:0000259" key="11">
    <source>
        <dbReference type="Pfam" id="PF05922"/>
    </source>
</evidence>
<evidence type="ECO:0000313" key="12">
    <source>
        <dbReference type="EMBL" id="QBX56565.1"/>
    </source>
</evidence>
<dbReference type="Proteomes" id="UP000294853">
    <property type="component" value="Chromosome"/>
</dbReference>
<dbReference type="InterPro" id="IPR023828">
    <property type="entry name" value="Peptidase_S8_Ser-AS"/>
</dbReference>
<sequence length="527" mass="53313">MNHAHTRWGVGTAALLAGSALALTPLASSAADQPQPQDATTATQAADGKAPLLGTSADDRYIVVFDKDASTKGMRTAKAETRSAGAQVTHTYSTVLDGFAAKLPAEALNGLRNNPHVAYIEPDMPVQAAETQSPATWGIDRIDQRSLPLSNSYTFTQSGAGVTAYIIDTGIRTAHAEFSGRAVSGYTAINDGRGSDDCNGHGTHVAGTVGGETYGVAQDVRLVAVRVLDCNGSGSNSGVIAGVDWVTQNHAAGSPAVANMSLGGGISTALDSAVNNSIADGVTYALAAGNDSGANACNGSPSRVAAGLTVGSTTSTDARSSFSNIGSCLDLFAPGSSITSAWHTSNSATNTISGTSMATPHVAGAAALYLQTNPGASAATVASALIGNATTGKVTNAGTGSPNRLLYTGTGGTDPGPGPDPEPTTCDSMPERESGSLSSGGVAYHPGANDYYYSGSGTHVGCLAGPSSADFDLYLEKWNGSRWVVVAQSISSTSNERISYTGTSGYYSWRAQSYSGSGSYTFGLDRP</sequence>
<evidence type="ECO:0000313" key="13">
    <source>
        <dbReference type="Proteomes" id="UP000294853"/>
    </source>
</evidence>
<feature type="active site" description="Charge relay system" evidence="5 6">
    <location>
        <position position="168"/>
    </location>
</feature>
<dbReference type="Gene3D" id="2.60.120.380">
    <property type="match status" value="1"/>
</dbReference>
<dbReference type="SUPFAM" id="SSF52743">
    <property type="entry name" value="Subtilisin-like"/>
    <property type="match status" value="1"/>
</dbReference>
<dbReference type="KEGG" id="nsn:EXE58_14565"/>
<dbReference type="InterPro" id="IPR015500">
    <property type="entry name" value="Peptidase_S8_subtilisin-rel"/>
</dbReference>
<dbReference type="PANTHER" id="PTHR43806">
    <property type="entry name" value="PEPTIDASE S8"/>
    <property type="match status" value="1"/>
</dbReference>
<protein>
    <submittedName>
        <fullName evidence="12">S8 family peptidase</fullName>
    </submittedName>
</protein>
<dbReference type="InterPro" id="IPR034193">
    <property type="entry name" value="PCSK9_ProteinaseK-like"/>
</dbReference>
<keyword evidence="2 6" id="KW-0645">Protease</keyword>